<dbReference type="InterPro" id="IPR008969">
    <property type="entry name" value="CarboxyPept-like_regulatory"/>
</dbReference>
<feature type="coiled-coil region" evidence="1">
    <location>
        <begin position="1237"/>
        <end position="1267"/>
    </location>
</feature>
<dbReference type="Proteomes" id="UP000248555">
    <property type="component" value="Unassembled WGS sequence"/>
</dbReference>
<reference evidence="4 5" key="1">
    <citation type="submission" date="2018-06" db="EMBL/GenBank/DDBJ databases">
        <title>Genomic Encyclopedia of Type Strains, Phase III (KMG-III): the genomes of soil and plant-associated and newly described type strains.</title>
        <authorList>
            <person name="Whitman W."/>
        </authorList>
    </citation>
    <scope>NUCLEOTIDE SEQUENCE [LARGE SCALE GENOMIC DNA]</scope>
    <source>
        <strain evidence="4 5">CGMCC 1.8979</strain>
    </source>
</reference>
<evidence type="ECO:0000256" key="2">
    <source>
        <dbReference type="SAM" id="MobiDB-lite"/>
    </source>
</evidence>
<dbReference type="PANTHER" id="PTHR43308">
    <property type="entry name" value="OUTER MEMBRANE PROTEIN ALPHA-RELATED"/>
    <property type="match status" value="1"/>
</dbReference>
<dbReference type="Pfam" id="PF13285">
    <property type="entry name" value="DUF4073"/>
    <property type="match status" value="1"/>
</dbReference>
<dbReference type="InterPro" id="IPR001119">
    <property type="entry name" value="SLH_dom"/>
</dbReference>
<gene>
    <name evidence="4" type="ORF">B0I26_10543</name>
</gene>
<keyword evidence="1" id="KW-0175">Coiled coil</keyword>
<feature type="domain" description="SLH" evidence="3">
    <location>
        <begin position="31"/>
        <end position="94"/>
    </location>
</feature>
<dbReference type="OrthoDB" id="2697524at2"/>
<feature type="compositionally biased region" description="Low complexity" evidence="2">
    <location>
        <begin position="526"/>
        <end position="554"/>
    </location>
</feature>
<dbReference type="PANTHER" id="PTHR43308:SF5">
    <property type="entry name" value="S-LAYER PROTEIN _ PEPTIDOGLYCAN ENDO-BETA-N-ACETYLGLUCOSAMINIDASE"/>
    <property type="match status" value="1"/>
</dbReference>
<feature type="coiled-coil region" evidence="1">
    <location>
        <begin position="1371"/>
        <end position="1405"/>
    </location>
</feature>
<evidence type="ECO:0000256" key="1">
    <source>
        <dbReference type="SAM" id="Coils"/>
    </source>
</evidence>
<comment type="caution">
    <text evidence="4">The sequence shown here is derived from an EMBL/GenBank/DDBJ whole genome shotgun (WGS) entry which is preliminary data.</text>
</comment>
<proteinExistence type="predicted"/>
<dbReference type="SUPFAM" id="SSF49464">
    <property type="entry name" value="Carboxypeptidase regulatory domain-like"/>
    <property type="match status" value="1"/>
</dbReference>
<name>A0A327YH81_9BACL</name>
<dbReference type="RefSeq" id="WP_111644919.1">
    <property type="nucleotide sequence ID" value="NZ_QLMH01000005.1"/>
</dbReference>
<organism evidence="4 5">
    <name type="scientific">Paranoxybacillus vitaminiphilus</name>
    <dbReference type="NCBI Taxonomy" id="581036"/>
    <lineage>
        <taxon>Bacteria</taxon>
        <taxon>Bacillati</taxon>
        <taxon>Bacillota</taxon>
        <taxon>Bacilli</taxon>
        <taxon>Bacillales</taxon>
        <taxon>Anoxybacillaceae</taxon>
        <taxon>Paranoxybacillus</taxon>
    </lineage>
</organism>
<dbReference type="Gene3D" id="2.60.40.10">
    <property type="entry name" value="Immunoglobulins"/>
    <property type="match status" value="2"/>
</dbReference>
<evidence type="ECO:0000259" key="3">
    <source>
        <dbReference type="PROSITE" id="PS51272"/>
    </source>
</evidence>
<dbReference type="InterPro" id="IPR013783">
    <property type="entry name" value="Ig-like_fold"/>
</dbReference>
<dbReference type="Gene3D" id="2.60.40.1120">
    <property type="entry name" value="Carboxypeptidase-like, regulatory domain"/>
    <property type="match status" value="1"/>
</dbReference>
<feature type="region of interest" description="Disordered" evidence="2">
    <location>
        <begin position="526"/>
        <end position="563"/>
    </location>
</feature>
<dbReference type="Gene3D" id="1.20.1270.90">
    <property type="entry name" value="AF1782-like"/>
    <property type="match status" value="3"/>
</dbReference>
<accession>A0A327YH81</accession>
<sequence>MYLSKDSKKFLAATVSTVMVSSISVPFVSAQQINFSDVKPDDYFYEAVQSLAARNIIQGYQDGTFKPYESVTRAQAAKMLALALGLDVNNVTDPGFKDVSKTDWFYGPVAALVKEGVLKGYEDKTFKPYQKITRAQMAKIISLGFQLKENKTDKLPFVDVKTNDWFAGFVGALYENGITTGKNKNEFAPNEPVNRGQMAAFIYRSEKLKTATQTGKIENITSHSVQLNGNEYEIDDKVKNIINIANSAILKNANVVVETKGKKVANVKYLEITSSGTNENLVLDGQQGTIDGNVKISADNITLKNLTINGDLEITKELKNNFYANNLEVKGKTIISDKDDNLQSAATHLFYKSLTYKLPLAKMQAAQESKTNLVFENAALGTVELDKQDSSLEMKGTTNVKEIVVTSNVSVVASSDVQISKLVLNDGVTGIKLNADINEMAVQTTGNLSIEGNGNVKNLKVESAANMVLNTSGKIEQLEIENENSQITLKANVRVGNVLVPEGLNISSIIKNYNSVKNQIEKVNGSLINNGTTGGTTRRGSGGSNNNRSDNSNSQIPSVISQAGTYGPSSGQLTIDGDVTINSKDVTLQNVTIKGNLVLGEEIGEGDVTLKGVTVEGKTEVKGGGENSIHFIDSVLMTVIVNKNDGKVRIVAEGSTRVVDLQLESFAKVEEMNLTGDAPGFTNVTLVESIQSSNPNLTVQLVGNFETINSRAANVKIELAEETDIETLVLNAIAAVTGSGRIGTAEINAEGITLSQRPRNLVLQIPNGRVQIGDEEVTGSYSDVDKTTIKGIKATQGVIDIELGDYVADLTIDDFKVTAKMGDQDVTLENLEYDPNKKRITYDPIPLTSGNLGKEVEITVAPADGTEKLEGEPQTTKVQLNTGFEGYITDIYGVGVEGLTIKFRKGSDAREGEVVKEVTTGKYGYYSVSLEPGTYTGEISGRGFVTSYMFAVAPDDQYNVNQNETAIRAAATSEVKIMLTWNEKPYDIDSHLIGPTPDGSGRFHTWYPESEREYKYNGITYVDLDWDDTDSYGPETTTIRKLVDGTYKFIVHNFSGEHRDDIPLRQSGAKVEIFKGNSTSPDHIFEIPAGEGNELYWTVFEMVVSNNGTNIEINPINTLSIERPEELPADDNDVDPRTELEWALEDARWQLDSLSEYYSDEELQPLTAAISAAEAALEDEEASEEEIQEILAQLEEVFDRFDTKVELIMTLEYAHSQLDALSQYYTEEELQPLTAAISAAEAALEDEEASEEEIQEILAELEEVFDRFDTKVELIMTLEYAHSQLDALSQYYTDEELQPLTAAISAAEAALASEETSEETLEELLTQLEEVFDRFDTRVGLVMMLEYAHSQLDALSQYYTEEELQPLTAAISAAEAALEDEEASEEELQQILEQLEEALDQFDDQTVPAAPDVTADDENNVIVGADATMEYSTNGGQSWTAYDPTNEPTFEGDQTVLVRVAADPTAGTPAGETTELTFTANIPTQVVTEVAFTDTDTNAGEIAGNVTWTLPEDEEGITGYTVYFLDNNGTKIGTAIGEVANGVNTFTVPDNTVVPNDAVELGVFAKNSNGESAVGASALKDDTSNNTITLTSVTYSSNSTSYSSGADVLGASGVDDGAEDDFLTLTFSEDITTVGTSDNYTIVFDVDGDFSTTDDQTTLSPSVFTVADGTGNDVIISLEDVTNLAQKATEASKFRVTVKNVNNVKANTNTINPNNAAQDTLAVDFTR</sequence>
<evidence type="ECO:0000313" key="5">
    <source>
        <dbReference type="Proteomes" id="UP000248555"/>
    </source>
</evidence>
<dbReference type="PROSITE" id="PS51272">
    <property type="entry name" value="SLH"/>
    <property type="match status" value="3"/>
</dbReference>
<dbReference type="EMBL" id="QLMH01000005">
    <property type="protein sequence ID" value="RAK19861.1"/>
    <property type="molecule type" value="Genomic_DNA"/>
</dbReference>
<protein>
    <submittedName>
        <fullName evidence="4">S-layer family protein</fullName>
    </submittedName>
</protein>
<dbReference type="InterPro" id="IPR025142">
    <property type="entry name" value="DUF4073"/>
</dbReference>
<feature type="domain" description="SLH" evidence="3">
    <location>
        <begin position="153"/>
        <end position="216"/>
    </location>
</feature>
<dbReference type="InterPro" id="IPR051465">
    <property type="entry name" value="Cell_Envelope_Struct_Comp"/>
</dbReference>
<evidence type="ECO:0000313" key="4">
    <source>
        <dbReference type="EMBL" id="RAK19861.1"/>
    </source>
</evidence>
<dbReference type="Pfam" id="PF00395">
    <property type="entry name" value="SLH"/>
    <property type="match status" value="3"/>
</dbReference>
<feature type="coiled-coil region" evidence="1">
    <location>
        <begin position="1170"/>
        <end position="1200"/>
    </location>
</feature>
<feature type="domain" description="SLH" evidence="3">
    <location>
        <begin position="96"/>
        <end position="152"/>
    </location>
</feature>
<keyword evidence="5" id="KW-1185">Reference proteome</keyword>